<reference evidence="2 3" key="1">
    <citation type="submission" date="2020-10" db="EMBL/GenBank/DDBJ databases">
        <title>Phylogeny of dyella-like bacteria.</title>
        <authorList>
            <person name="Fu J."/>
        </authorList>
    </citation>
    <scope>NUCLEOTIDE SEQUENCE [LARGE SCALE GENOMIC DNA]</scope>
    <source>
        <strain evidence="2 3">KACC 19113</strain>
    </source>
</reference>
<keyword evidence="2" id="KW-0540">Nuclease</keyword>
<dbReference type="InterPro" id="IPR011335">
    <property type="entry name" value="Restrct_endonuc-II-like"/>
</dbReference>
<dbReference type="GO" id="GO:0004519">
    <property type="term" value="F:endonuclease activity"/>
    <property type="evidence" value="ECO:0007669"/>
    <property type="project" value="UniProtKB-KW"/>
</dbReference>
<dbReference type="SUPFAM" id="SSF52980">
    <property type="entry name" value="Restriction endonuclease-like"/>
    <property type="match status" value="1"/>
</dbReference>
<protein>
    <submittedName>
        <fullName evidence="2">Restriction endonuclease</fullName>
    </submittedName>
</protein>
<sequence length="333" mass="38346">MVTVKIVTMPEDGERLIHQAIAELGWGADPEAVAKLVKRLERGLPAEDEFSVICSWLGKCQLLHKLDQQQVPATSRQIFQVPDLLARFTTQVNDRPVLIEVKSKNERVLSFRPDYLDRLSNYATLVGMPLLIAWKFQGVWTLFEAKHLKKARTNFNISLQEALRQNLLGALVGDVAYNIGKGAGVHFRIRKKKLLSISEVDGEHVENWEMMMEEVKITDFNGNQRTDLTGEVKSLFFAWDLEARQEHVEPDIWVHFVAENEGMQFAHMALVRLLQWESSNEARPDWRSLLVKKQVTRSIADFSAVLEKAMEQHVVYYIFRVRPHEMPVFLSEP</sequence>
<evidence type="ECO:0000313" key="3">
    <source>
        <dbReference type="Proteomes" id="UP001620339"/>
    </source>
</evidence>
<keyword evidence="2" id="KW-0255">Endonuclease</keyword>
<evidence type="ECO:0000256" key="1">
    <source>
        <dbReference type="ARBA" id="ARBA00029354"/>
    </source>
</evidence>
<keyword evidence="2" id="KW-0378">Hydrolase</keyword>
<evidence type="ECO:0000313" key="2">
    <source>
        <dbReference type="EMBL" id="MFK2876396.1"/>
    </source>
</evidence>
<gene>
    <name evidence="2" type="ORF">ISP25_04845</name>
</gene>
<keyword evidence="3" id="KW-1185">Reference proteome</keyword>
<comment type="caution">
    <text evidence="2">The sequence shown here is derived from an EMBL/GenBank/DDBJ whole genome shotgun (WGS) entry which is preliminary data.</text>
</comment>
<proteinExistence type="predicted"/>
<name>A0ABW8J256_9GAMM</name>
<comment type="catalytic activity">
    <reaction evidence="1">
        <text>Endonucleolytic cleavage at a junction such as a reciprocal single-stranded crossover between two homologous DNA duplexes (Holliday junction).</text>
        <dbReference type="EC" id="3.1.21.10"/>
    </reaction>
</comment>
<organism evidence="2 3">
    <name type="scientific">Rhodanobacter hydrolyticus</name>
    <dbReference type="NCBI Taxonomy" id="2250595"/>
    <lineage>
        <taxon>Bacteria</taxon>
        <taxon>Pseudomonadati</taxon>
        <taxon>Pseudomonadota</taxon>
        <taxon>Gammaproteobacteria</taxon>
        <taxon>Lysobacterales</taxon>
        <taxon>Rhodanobacteraceae</taxon>
        <taxon>Rhodanobacter</taxon>
    </lineage>
</organism>
<dbReference type="InterPro" id="IPR002732">
    <property type="entry name" value="Hjc"/>
</dbReference>
<dbReference type="EMBL" id="JADIKK010000008">
    <property type="protein sequence ID" value="MFK2876396.1"/>
    <property type="molecule type" value="Genomic_DNA"/>
</dbReference>
<dbReference type="InterPro" id="IPR011856">
    <property type="entry name" value="tRNA_endonuc-like_dom_sf"/>
</dbReference>
<dbReference type="Pfam" id="PF01870">
    <property type="entry name" value="Hjc"/>
    <property type="match status" value="1"/>
</dbReference>
<accession>A0ABW8J256</accession>
<dbReference type="Gene3D" id="3.40.1350.10">
    <property type="match status" value="1"/>
</dbReference>
<dbReference type="RefSeq" id="WP_404612130.1">
    <property type="nucleotide sequence ID" value="NZ_JADIKK010000008.1"/>
</dbReference>
<dbReference type="Proteomes" id="UP001620339">
    <property type="component" value="Unassembled WGS sequence"/>
</dbReference>